<dbReference type="Proteomes" id="UP000604273">
    <property type="component" value="Unassembled WGS sequence"/>
</dbReference>
<reference evidence="1" key="2">
    <citation type="submission" date="2020-05" db="EMBL/GenBank/DDBJ databases">
        <authorList>
            <person name="Kim H.-S."/>
            <person name="Proctor R.H."/>
            <person name="Brown D.W."/>
        </authorList>
    </citation>
    <scope>NUCLEOTIDE SEQUENCE</scope>
    <source>
        <strain evidence="1">NRRL 45417</strain>
    </source>
</reference>
<evidence type="ECO:0000313" key="2">
    <source>
        <dbReference type="Proteomes" id="UP000604273"/>
    </source>
</evidence>
<gene>
    <name evidence="1" type="ORF">FGADI_6127</name>
</gene>
<comment type="caution">
    <text evidence="1">The sequence shown here is derived from an EMBL/GenBank/DDBJ whole genome shotgun (WGS) entry which is preliminary data.</text>
</comment>
<accession>A0A8H4T8L0</accession>
<evidence type="ECO:0000313" key="1">
    <source>
        <dbReference type="EMBL" id="KAF4953261.1"/>
    </source>
</evidence>
<sequence length="244" mass="27569">MFSAFKTSHSPEVNSLIKKHGITDALFIKNLGYFTNTHLSEVGSQGFTAMKTGVRKIVSGLEDSIGLTATEHLVLTFWSDHLGSAKLSFLAEHAHTIYEARGKTGPFSEPDLKFIRWTVDAMKHEVATTDTMLAEFCAEHGELLDLEYEMRTERGLECLLTGKVKLQREDMSVDKTMKALAIEPGALFITDQDAISRINGYRERLDGEDIRIDDDAKILCCKKQFAEERLNMLTKKREYLKSQK</sequence>
<dbReference type="OrthoDB" id="5051934at2759"/>
<organism evidence="1 2">
    <name type="scientific">Fusarium gaditjirri</name>
    <dbReference type="NCBI Taxonomy" id="282569"/>
    <lineage>
        <taxon>Eukaryota</taxon>
        <taxon>Fungi</taxon>
        <taxon>Dikarya</taxon>
        <taxon>Ascomycota</taxon>
        <taxon>Pezizomycotina</taxon>
        <taxon>Sordariomycetes</taxon>
        <taxon>Hypocreomycetidae</taxon>
        <taxon>Hypocreales</taxon>
        <taxon>Nectriaceae</taxon>
        <taxon>Fusarium</taxon>
        <taxon>Fusarium nisikadoi species complex</taxon>
    </lineage>
</organism>
<reference evidence="1" key="1">
    <citation type="journal article" date="2020" name="BMC Genomics">
        <title>Correction to: Identification and distribution of gene clusters required for synthesis of sphingolipid metabolism inhibitors in diverse species of the filamentous fungus Fusarium.</title>
        <authorList>
            <person name="Kim H.S."/>
            <person name="Lohmar J.M."/>
            <person name="Busman M."/>
            <person name="Brown D.W."/>
            <person name="Naumann T.A."/>
            <person name="Divon H.H."/>
            <person name="Lysoe E."/>
            <person name="Uhlig S."/>
            <person name="Proctor R.H."/>
        </authorList>
    </citation>
    <scope>NUCLEOTIDE SEQUENCE</scope>
    <source>
        <strain evidence="1">NRRL 45417</strain>
    </source>
</reference>
<dbReference type="AlphaFoldDB" id="A0A8H4T8L0"/>
<protein>
    <submittedName>
        <fullName evidence="1">Uncharacterized protein</fullName>
    </submittedName>
</protein>
<proteinExistence type="predicted"/>
<dbReference type="EMBL" id="JABFAI010000139">
    <property type="protein sequence ID" value="KAF4953261.1"/>
    <property type="molecule type" value="Genomic_DNA"/>
</dbReference>
<name>A0A8H4T8L0_9HYPO</name>
<keyword evidence="2" id="KW-1185">Reference proteome</keyword>